<keyword evidence="5" id="KW-0032">Aminotransferase</keyword>
<dbReference type="SUPFAM" id="SSF53383">
    <property type="entry name" value="PLP-dependent transferases"/>
    <property type="match status" value="1"/>
</dbReference>
<name>A0A9N9A4A8_9GLOM</name>
<dbReference type="PROSITE" id="PS00599">
    <property type="entry name" value="AA_TRANSFER_CLASS_2"/>
    <property type="match status" value="1"/>
</dbReference>
<gene>
    <name evidence="13" type="ORF">CPELLU_LOCUS3302</name>
</gene>
<evidence type="ECO:0000256" key="11">
    <source>
        <dbReference type="ARBA" id="ARBA00047481"/>
    </source>
</evidence>
<evidence type="ECO:0000256" key="6">
    <source>
        <dbReference type="ARBA" id="ARBA00022605"/>
    </source>
</evidence>
<evidence type="ECO:0000256" key="10">
    <source>
        <dbReference type="ARBA" id="ARBA00030262"/>
    </source>
</evidence>
<comment type="caution">
    <text evidence="13">The sequence shown here is derived from an EMBL/GenBank/DDBJ whole genome shotgun (WGS) entry which is preliminary data.</text>
</comment>
<reference evidence="13" key="1">
    <citation type="submission" date="2021-06" db="EMBL/GenBank/DDBJ databases">
        <authorList>
            <person name="Kallberg Y."/>
            <person name="Tangrot J."/>
            <person name="Rosling A."/>
        </authorList>
    </citation>
    <scope>NUCLEOTIDE SEQUENCE</scope>
    <source>
        <strain evidence="13">FL966</strain>
    </source>
</reference>
<comment type="cofactor">
    <cofactor evidence="1">
        <name>pyridoxal 5'-phosphate</name>
        <dbReference type="ChEBI" id="CHEBI:597326"/>
    </cofactor>
</comment>
<evidence type="ECO:0000256" key="7">
    <source>
        <dbReference type="ARBA" id="ARBA00022679"/>
    </source>
</evidence>
<dbReference type="NCBIfam" id="TIGR01141">
    <property type="entry name" value="hisC"/>
    <property type="match status" value="1"/>
</dbReference>
<keyword evidence="6" id="KW-0028">Amino-acid biosynthesis</keyword>
<dbReference type="PANTHER" id="PTHR42885:SF2">
    <property type="entry name" value="HISTIDINOL-PHOSPHATE AMINOTRANSFERASE"/>
    <property type="match status" value="1"/>
</dbReference>
<dbReference type="InterPro" id="IPR015424">
    <property type="entry name" value="PyrdxlP-dep_Trfase"/>
</dbReference>
<comment type="catalytic activity">
    <reaction evidence="11">
        <text>L-histidinol phosphate + 2-oxoglutarate = 3-(imidazol-4-yl)-2-oxopropyl phosphate + L-glutamate</text>
        <dbReference type="Rhea" id="RHEA:23744"/>
        <dbReference type="ChEBI" id="CHEBI:16810"/>
        <dbReference type="ChEBI" id="CHEBI:29985"/>
        <dbReference type="ChEBI" id="CHEBI:57766"/>
        <dbReference type="ChEBI" id="CHEBI:57980"/>
        <dbReference type="EC" id="2.6.1.9"/>
    </reaction>
</comment>
<dbReference type="AlphaFoldDB" id="A0A9N9A4A8"/>
<evidence type="ECO:0000313" key="14">
    <source>
        <dbReference type="Proteomes" id="UP000789759"/>
    </source>
</evidence>
<evidence type="ECO:0000259" key="12">
    <source>
        <dbReference type="Pfam" id="PF00155"/>
    </source>
</evidence>
<dbReference type="CDD" id="cd00609">
    <property type="entry name" value="AAT_like"/>
    <property type="match status" value="1"/>
</dbReference>
<evidence type="ECO:0000256" key="4">
    <source>
        <dbReference type="ARBA" id="ARBA00012748"/>
    </source>
</evidence>
<dbReference type="Gene3D" id="3.40.640.10">
    <property type="entry name" value="Type I PLP-dependent aspartate aminotransferase-like (Major domain)"/>
    <property type="match status" value="1"/>
</dbReference>
<evidence type="ECO:0000256" key="8">
    <source>
        <dbReference type="ARBA" id="ARBA00022898"/>
    </source>
</evidence>
<keyword evidence="9" id="KW-0368">Histidine biosynthesis</keyword>
<dbReference type="InterPro" id="IPR004839">
    <property type="entry name" value="Aminotransferase_I/II_large"/>
</dbReference>
<dbReference type="Gene3D" id="3.90.1150.10">
    <property type="entry name" value="Aspartate Aminotransferase, domain 1"/>
    <property type="match status" value="1"/>
</dbReference>
<evidence type="ECO:0000256" key="1">
    <source>
        <dbReference type="ARBA" id="ARBA00001933"/>
    </source>
</evidence>
<dbReference type="Pfam" id="PF00155">
    <property type="entry name" value="Aminotran_1_2"/>
    <property type="match status" value="1"/>
</dbReference>
<dbReference type="EMBL" id="CAJVQA010001574">
    <property type="protein sequence ID" value="CAG8519227.1"/>
    <property type="molecule type" value="Genomic_DNA"/>
</dbReference>
<comment type="pathway">
    <text evidence="2">Amino-acid biosynthesis; L-histidine biosynthesis; L-histidine from 5-phospho-alpha-D-ribose 1-diphosphate: step 7/9.</text>
</comment>
<protein>
    <recommendedName>
        <fullName evidence="4">histidinol-phosphate transaminase</fullName>
        <ecNumber evidence="4">2.6.1.9</ecNumber>
    </recommendedName>
    <alternativeName>
        <fullName evidence="10">Imidazole acetol-phosphate transaminase</fullName>
    </alternativeName>
</protein>
<organism evidence="13 14">
    <name type="scientific">Cetraspora pellucida</name>
    <dbReference type="NCBI Taxonomy" id="1433469"/>
    <lineage>
        <taxon>Eukaryota</taxon>
        <taxon>Fungi</taxon>
        <taxon>Fungi incertae sedis</taxon>
        <taxon>Mucoromycota</taxon>
        <taxon>Glomeromycotina</taxon>
        <taxon>Glomeromycetes</taxon>
        <taxon>Diversisporales</taxon>
        <taxon>Gigasporaceae</taxon>
        <taxon>Cetraspora</taxon>
    </lineage>
</organism>
<dbReference type="OrthoDB" id="2015537at2759"/>
<dbReference type="PANTHER" id="PTHR42885">
    <property type="entry name" value="HISTIDINOL-PHOSPHATE AMINOTRANSFERASE-RELATED"/>
    <property type="match status" value="1"/>
</dbReference>
<dbReference type="InterPro" id="IPR015421">
    <property type="entry name" value="PyrdxlP-dep_Trfase_major"/>
</dbReference>
<dbReference type="GO" id="GO:0004400">
    <property type="term" value="F:histidinol-phosphate transaminase activity"/>
    <property type="evidence" value="ECO:0007669"/>
    <property type="project" value="UniProtKB-EC"/>
</dbReference>
<dbReference type="Proteomes" id="UP000789759">
    <property type="component" value="Unassembled WGS sequence"/>
</dbReference>
<keyword evidence="7" id="KW-0808">Transferase</keyword>
<sequence>MSKSFSLESIVRPNILSLIPYRCARDDYDIGILLDANENSFGSVLQDNESLLVEDLHRYPDPNQVLIKERLVSFRGLQSIDYFFLGVGSDEIIDLVIRIFCVPGKDKIIITPPTYGMYSVCANINDVQIIKVNLDVEDGKFQLKPDRISNALSENPSTKIVFLCSPGNPTGTCLSHTDIKAVLDDPNLKGVVVIDEAYIDFTEETKKASVAKWVEEYPNLIVMHTLSKSFGLAGIRLGICIANPKIIRLMNNTKAPYNINSLTSHVALDALSLQNIEKMRETVRKIRVEHTKLMSSITNITGIGKILGSNDANFILVQVLDEACEKPSNKRAQWVYKELAEHLGIVVRYRGSELGCEGCLRITVGNPQENEILLENLKQLLEGTSTKSI</sequence>
<dbReference type="InterPro" id="IPR015422">
    <property type="entry name" value="PyrdxlP-dep_Trfase_small"/>
</dbReference>
<evidence type="ECO:0000256" key="3">
    <source>
        <dbReference type="ARBA" id="ARBA00008392"/>
    </source>
</evidence>
<dbReference type="HAMAP" id="MF_01023">
    <property type="entry name" value="HisC_aminotrans_2"/>
    <property type="match status" value="1"/>
</dbReference>
<proteinExistence type="inferred from homology"/>
<dbReference type="InterPro" id="IPR005861">
    <property type="entry name" value="HisP_aminotrans"/>
</dbReference>
<evidence type="ECO:0000256" key="9">
    <source>
        <dbReference type="ARBA" id="ARBA00023102"/>
    </source>
</evidence>
<evidence type="ECO:0000256" key="5">
    <source>
        <dbReference type="ARBA" id="ARBA00022576"/>
    </source>
</evidence>
<dbReference type="EC" id="2.6.1.9" evidence="4"/>
<comment type="similarity">
    <text evidence="3">Belongs to the class-II pyridoxal-phosphate-dependent aminotransferase family.</text>
</comment>
<evidence type="ECO:0000256" key="2">
    <source>
        <dbReference type="ARBA" id="ARBA00005011"/>
    </source>
</evidence>
<feature type="domain" description="Aminotransferase class I/classII large" evidence="12">
    <location>
        <begin position="32"/>
        <end position="376"/>
    </location>
</feature>
<dbReference type="GO" id="GO:0030170">
    <property type="term" value="F:pyridoxal phosphate binding"/>
    <property type="evidence" value="ECO:0007669"/>
    <property type="project" value="InterPro"/>
</dbReference>
<accession>A0A9N9A4A8</accession>
<keyword evidence="8" id="KW-0663">Pyridoxal phosphate</keyword>
<evidence type="ECO:0000313" key="13">
    <source>
        <dbReference type="EMBL" id="CAG8519227.1"/>
    </source>
</evidence>
<dbReference type="GO" id="GO:0000105">
    <property type="term" value="P:L-histidine biosynthetic process"/>
    <property type="evidence" value="ECO:0007669"/>
    <property type="project" value="UniProtKB-KW"/>
</dbReference>
<keyword evidence="14" id="KW-1185">Reference proteome</keyword>
<dbReference type="InterPro" id="IPR001917">
    <property type="entry name" value="Aminotrans_II_pyridoxalP_BS"/>
</dbReference>